<organism evidence="2 3">
    <name type="scientific">Nitratireductor aestuarii</name>
    <dbReference type="NCBI Taxonomy" id="1735103"/>
    <lineage>
        <taxon>Bacteria</taxon>
        <taxon>Pseudomonadati</taxon>
        <taxon>Pseudomonadota</taxon>
        <taxon>Alphaproteobacteria</taxon>
        <taxon>Hyphomicrobiales</taxon>
        <taxon>Phyllobacteriaceae</taxon>
        <taxon>Nitratireductor</taxon>
    </lineage>
</organism>
<dbReference type="PANTHER" id="PTHR30514:SF18">
    <property type="entry name" value="RPIR-FAMILY TRANSCRIPTIONAL REGULATOR"/>
    <property type="match status" value="1"/>
</dbReference>
<comment type="caution">
    <text evidence="2">The sequence shown here is derived from an EMBL/GenBank/DDBJ whole genome shotgun (WGS) entry which is preliminary data.</text>
</comment>
<protein>
    <recommendedName>
        <fullName evidence="1">HTH rpiR-type domain-containing protein</fullName>
    </recommendedName>
</protein>
<reference evidence="2" key="1">
    <citation type="journal article" date="2014" name="Int. J. Syst. Evol. Microbiol.">
        <title>Complete genome sequence of Corynebacterium casei LMG S-19264T (=DSM 44701T), isolated from a smear-ripened cheese.</title>
        <authorList>
            <consortium name="US DOE Joint Genome Institute (JGI-PGF)"/>
            <person name="Walter F."/>
            <person name="Albersmeier A."/>
            <person name="Kalinowski J."/>
            <person name="Ruckert C."/>
        </authorList>
    </citation>
    <scope>NUCLEOTIDE SEQUENCE</scope>
    <source>
        <strain evidence="2">CGMCC 1.15320</strain>
    </source>
</reference>
<dbReference type="InterPro" id="IPR047640">
    <property type="entry name" value="RpiR-like"/>
</dbReference>
<dbReference type="InterPro" id="IPR036388">
    <property type="entry name" value="WH-like_DNA-bd_sf"/>
</dbReference>
<proteinExistence type="predicted"/>
<dbReference type="GO" id="GO:0003677">
    <property type="term" value="F:DNA binding"/>
    <property type="evidence" value="ECO:0007669"/>
    <property type="project" value="InterPro"/>
</dbReference>
<dbReference type="AlphaFoldDB" id="A0A916RRZ5"/>
<accession>A0A916RRZ5</accession>
<gene>
    <name evidence="2" type="ORF">GCM10011385_22670</name>
</gene>
<reference evidence="2" key="2">
    <citation type="submission" date="2020-09" db="EMBL/GenBank/DDBJ databases">
        <authorList>
            <person name="Sun Q."/>
            <person name="Zhou Y."/>
        </authorList>
    </citation>
    <scope>NUCLEOTIDE SEQUENCE</scope>
    <source>
        <strain evidence="2">CGMCC 1.15320</strain>
    </source>
</reference>
<dbReference type="SUPFAM" id="SSF46689">
    <property type="entry name" value="Homeodomain-like"/>
    <property type="match status" value="1"/>
</dbReference>
<dbReference type="Gene3D" id="1.10.10.10">
    <property type="entry name" value="Winged helix-like DNA-binding domain superfamily/Winged helix DNA-binding domain"/>
    <property type="match status" value="1"/>
</dbReference>
<evidence type="ECO:0000313" key="3">
    <source>
        <dbReference type="Proteomes" id="UP000636264"/>
    </source>
</evidence>
<dbReference type="GO" id="GO:0003700">
    <property type="term" value="F:DNA-binding transcription factor activity"/>
    <property type="evidence" value="ECO:0007669"/>
    <property type="project" value="InterPro"/>
</dbReference>
<name>A0A916RRZ5_9HYPH</name>
<sequence>MILSFPGDIASYTAVELAKMAGISNAAVSRFVHKLGFRNYEDMKRHAPDLRSEGVPNYLLEKDPTDTVGQIARHVHFGQQNIAETFASLDPTELAAAAQGMADAGKVVFLGMRNGHFLANI</sequence>
<dbReference type="Proteomes" id="UP000636264">
    <property type="component" value="Unassembled WGS sequence"/>
</dbReference>
<dbReference type="EMBL" id="BMIF01000006">
    <property type="protein sequence ID" value="GGA68308.1"/>
    <property type="molecule type" value="Genomic_DNA"/>
</dbReference>
<dbReference type="PROSITE" id="PS51071">
    <property type="entry name" value="HTH_RPIR"/>
    <property type="match status" value="1"/>
</dbReference>
<keyword evidence="3" id="KW-1185">Reference proteome</keyword>
<feature type="domain" description="HTH rpiR-type" evidence="1">
    <location>
        <begin position="1"/>
        <end position="54"/>
    </location>
</feature>
<dbReference type="InterPro" id="IPR009057">
    <property type="entry name" value="Homeodomain-like_sf"/>
</dbReference>
<dbReference type="PANTHER" id="PTHR30514">
    <property type="entry name" value="GLUCOKINASE"/>
    <property type="match status" value="1"/>
</dbReference>
<evidence type="ECO:0000259" key="1">
    <source>
        <dbReference type="PROSITE" id="PS51071"/>
    </source>
</evidence>
<dbReference type="GO" id="GO:0097367">
    <property type="term" value="F:carbohydrate derivative binding"/>
    <property type="evidence" value="ECO:0007669"/>
    <property type="project" value="InterPro"/>
</dbReference>
<dbReference type="InterPro" id="IPR000281">
    <property type="entry name" value="HTH_RpiR"/>
</dbReference>
<evidence type="ECO:0000313" key="2">
    <source>
        <dbReference type="EMBL" id="GGA68308.1"/>
    </source>
</evidence>